<protein>
    <submittedName>
        <fullName evidence="1">Peptidase S24/S26A/S26B, conserved region</fullName>
    </submittedName>
</protein>
<accession>L9ZCS5</accession>
<evidence type="ECO:0000313" key="1">
    <source>
        <dbReference type="EMBL" id="ELY83402.1"/>
    </source>
</evidence>
<dbReference type="AlphaFoldDB" id="L9ZCS5"/>
<reference evidence="1 2" key="1">
    <citation type="journal article" date="2014" name="PLoS Genet.">
        <title>Phylogenetically driven sequencing of extremely halophilic archaea reveals strategies for static and dynamic osmo-response.</title>
        <authorList>
            <person name="Becker E.A."/>
            <person name="Seitzer P.M."/>
            <person name="Tritt A."/>
            <person name="Larsen D."/>
            <person name="Krusor M."/>
            <person name="Yao A.I."/>
            <person name="Wu D."/>
            <person name="Madern D."/>
            <person name="Eisen J.A."/>
            <person name="Darling A.E."/>
            <person name="Facciotti M.T."/>
        </authorList>
    </citation>
    <scope>NUCLEOTIDE SEQUENCE [LARGE SCALE GENOMIC DNA]</scope>
    <source>
        <strain evidence="1 2">DSM 3751</strain>
    </source>
</reference>
<dbReference type="RefSeq" id="WP_006183693.1">
    <property type="nucleotide sequence ID" value="NZ_AOII01000009.1"/>
</dbReference>
<comment type="caution">
    <text evidence="1">The sequence shown here is derived from an EMBL/GenBank/DDBJ whole genome shotgun (WGS) entry which is preliminary data.</text>
</comment>
<proteinExistence type="predicted"/>
<organism evidence="1 2">
    <name type="scientific">Natrinema pallidum DSM 3751</name>
    <dbReference type="NCBI Taxonomy" id="1227495"/>
    <lineage>
        <taxon>Archaea</taxon>
        <taxon>Methanobacteriati</taxon>
        <taxon>Methanobacteriota</taxon>
        <taxon>Stenosarchaea group</taxon>
        <taxon>Halobacteria</taxon>
        <taxon>Halobacteriales</taxon>
        <taxon>Natrialbaceae</taxon>
        <taxon>Natrinema</taxon>
    </lineage>
</organism>
<evidence type="ECO:0000313" key="2">
    <source>
        <dbReference type="Proteomes" id="UP000011618"/>
    </source>
</evidence>
<dbReference type="PATRIC" id="fig|1227495.3.peg.100"/>
<dbReference type="EMBL" id="AOII01000009">
    <property type="protein sequence ID" value="ELY83402.1"/>
    <property type="molecule type" value="Genomic_DNA"/>
</dbReference>
<name>L9ZCS5_9EURY</name>
<dbReference type="Proteomes" id="UP000011618">
    <property type="component" value="Unassembled WGS sequence"/>
</dbReference>
<dbReference type="eggNOG" id="arCOG01739">
    <property type="taxonomic scope" value="Archaea"/>
</dbReference>
<sequence length="61" mass="6735">MGSVRYDQLDWRPKTTVVRPDWIVGKAVVRVPWLGTLRLLVESLVNVGTVAVGFLATTAPE</sequence>
<gene>
    <name evidence="1" type="ORF">C487_00559</name>
</gene>